<dbReference type="Proteomes" id="UP001139981">
    <property type="component" value="Unassembled WGS sequence"/>
</dbReference>
<accession>A0ACC1M8N9</accession>
<keyword evidence="2" id="KW-1185">Reference proteome</keyword>
<dbReference type="EMBL" id="JANBVB010000024">
    <property type="protein sequence ID" value="KAJ2899542.1"/>
    <property type="molecule type" value="Genomic_DNA"/>
</dbReference>
<evidence type="ECO:0000313" key="1">
    <source>
        <dbReference type="EMBL" id="KAJ2899542.1"/>
    </source>
</evidence>
<evidence type="ECO:0000313" key="2">
    <source>
        <dbReference type="Proteomes" id="UP001139981"/>
    </source>
</evidence>
<comment type="caution">
    <text evidence="1">The sequence shown here is derived from an EMBL/GenBank/DDBJ whole genome shotgun (WGS) entry which is preliminary data.</text>
</comment>
<name>A0ACC1M8N9_9FUNG</name>
<sequence>MKQQPDYIKLVEPYIQRAQEISAVDPVVSYFCKYHAARIAIASAATTGGSGSGEEDTFLAQLLDQLEAEKQRIADSPHMQDDTTASQHVLGFALRVFAKADTEDREGRASKATARTFIVASQFLQILSSFGNGGGVTEDVAEKIKYAKWRAAEILKAAREGRLSSPPPPGPAPAAAAAAAVQSPPPADVLGWPSPPTTATTAAAASFPHQPSPPPLPAASESPAFVPVLAANLPPPPPPPPLLSQPLSPSSTPALDPDQMLDPVVAKKAQKLARWAISALEYDDVNNAIENLREAIKVLTPFSNPQ</sequence>
<reference evidence="1" key="1">
    <citation type="submission" date="2022-07" db="EMBL/GenBank/DDBJ databases">
        <title>Phylogenomic reconstructions and comparative analyses of Kickxellomycotina fungi.</title>
        <authorList>
            <person name="Reynolds N.K."/>
            <person name="Stajich J.E."/>
            <person name="Barry K."/>
            <person name="Grigoriev I.V."/>
            <person name="Crous P."/>
            <person name="Smith M.E."/>
        </authorList>
    </citation>
    <scope>NUCLEOTIDE SEQUENCE</scope>
    <source>
        <strain evidence="1">CBS 190363</strain>
    </source>
</reference>
<organism evidence="1 2">
    <name type="scientific">Coemansia aciculifera</name>
    <dbReference type="NCBI Taxonomy" id="417176"/>
    <lineage>
        <taxon>Eukaryota</taxon>
        <taxon>Fungi</taxon>
        <taxon>Fungi incertae sedis</taxon>
        <taxon>Zoopagomycota</taxon>
        <taxon>Kickxellomycotina</taxon>
        <taxon>Kickxellomycetes</taxon>
        <taxon>Kickxellales</taxon>
        <taxon>Kickxellaceae</taxon>
        <taxon>Coemansia</taxon>
    </lineage>
</organism>
<gene>
    <name evidence="1" type="ORF">IWW38_000949</name>
</gene>
<proteinExistence type="predicted"/>
<protein>
    <submittedName>
        <fullName evidence="1">Uncharacterized protein</fullName>
    </submittedName>
</protein>